<accession>A0ABP0ZLP2</accession>
<evidence type="ECO:0000256" key="4">
    <source>
        <dbReference type="ARBA" id="ARBA00022824"/>
    </source>
</evidence>
<dbReference type="RefSeq" id="XP_066828362.1">
    <property type="nucleotide sequence ID" value="XM_066971311.1"/>
</dbReference>
<dbReference type="PANTHER" id="PTHR23129">
    <property type="entry name" value="ACYL-COENZYME A DIPHOSPHATASE FITM2"/>
    <property type="match status" value="1"/>
</dbReference>
<organism evidence="9 10">
    <name type="scientific">Lodderomyces beijingensis</name>
    <dbReference type="NCBI Taxonomy" id="1775926"/>
    <lineage>
        <taxon>Eukaryota</taxon>
        <taxon>Fungi</taxon>
        <taxon>Dikarya</taxon>
        <taxon>Ascomycota</taxon>
        <taxon>Saccharomycotina</taxon>
        <taxon>Pichiomycetes</taxon>
        <taxon>Debaryomycetaceae</taxon>
        <taxon>Candida/Lodderomyces clade</taxon>
        <taxon>Lodderomyces</taxon>
    </lineage>
</organism>
<keyword evidence="6" id="KW-0443">Lipid metabolism</keyword>
<evidence type="ECO:0000256" key="6">
    <source>
        <dbReference type="ARBA" id="ARBA00023098"/>
    </source>
</evidence>
<dbReference type="EMBL" id="OZ022406">
    <property type="protein sequence ID" value="CAK9436902.1"/>
    <property type="molecule type" value="Genomic_DNA"/>
</dbReference>
<keyword evidence="5 8" id="KW-1133">Transmembrane helix</keyword>
<feature type="transmembrane region" description="Helical" evidence="8">
    <location>
        <begin position="12"/>
        <end position="36"/>
    </location>
</feature>
<keyword evidence="3" id="KW-0378">Hydrolase</keyword>
<gene>
    <name evidence="9" type="ORF">LODBEIA_P14240</name>
</gene>
<protein>
    <submittedName>
        <fullName evidence="9">Uncharacterized protein</fullName>
    </submittedName>
</protein>
<evidence type="ECO:0000313" key="10">
    <source>
        <dbReference type="Proteomes" id="UP001497383"/>
    </source>
</evidence>
<evidence type="ECO:0000256" key="7">
    <source>
        <dbReference type="ARBA" id="ARBA00023136"/>
    </source>
</evidence>
<keyword evidence="10" id="KW-1185">Reference proteome</keyword>
<evidence type="ECO:0000256" key="1">
    <source>
        <dbReference type="ARBA" id="ARBA00004477"/>
    </source>
</evidence>
<dbReference type="Proteomes" id="UP001497383">
    <property type="component" value="Chromosome 2"/>
</dbReference>
<sequence length="274" mass="31260">MDSTYQGYSSQATNLWLLACLLYIWIFLVSVPLSLFLTQYSSSIAQLWFVKFLEKYVVRGWIIIWFTLLYIVNLATDNRKLSFDIKNPKTLRCVKIYIANFVWLTILLEWCLGPPLFERVSVWSGAHCTVPQVSGEYACQRAGGNWINPFDSSSHYTMLLSCSLLVWDLVIPYLPSYAIYRKFGTMLETRENSAAAAAAAVEPDLEMNGWAETNDSKISDYKKIVVLVSLIFISLWLISYCTTSLFFHTIPEKLVGLICGLFIPLLSHTIPLRS</sequence>
<feature type="transmembrane region" description="Helical" evidence="8">
    <location>
        <begin position="56"/>
        <end position="75"/>
    </location>
</feature>
<keyword evidence="4" id="KW-0256">Endoplasmic reticulum</keyword>
<evidence type="ECO:0000256" key="8">
    <source>
        <dbReference type="SAM" id="Phobius"/>
    </source>
</evidence>
<comment type="subcellular location">
    <subcellularLocation>
        <location evidence="1">Endoplasmic reticulum membrane</location>
        <topology evidence="1">Multi-pass membrane protein</topology>
    </subcellularLocation>
</comment>
<dbReference type="Pfam" id="PF10261">
    <property type="entry name" value="FIT"/>
    <property type="match status" value="1"/>
</dbReference>
<evidence type="ECO:0000256" key="5">
    <source>
        <dbReference type="ARBA" id="ARBA00022989"/>
    </source>
</evidence>
<dbReference type="PANTHER" id="PTHR23129:SF0">
    <property type="entry name" value="ACYL-COENZYME A DIPHOSPHATASE FITM2"/>
    <property type="match status" value="1"/>
</dbReference>
<reference evidence="9 10" key="1">
    <citation type="submission" date="2024-03" db="EMBL/GenBank/DDBJ databases">
        <authorList>
            <person name="Brejova B."/>
        </authorList>
    </citation>
    <scope>NUCLEOTIDE SEQUENCE [LARGE SCALE GENOMIC DNA]</scope>
    <source>
        <strain evidence="9 10">CBS 14171</strain>
    </source>
</reference>
<evidence type="ECO:0000256" key="2">
    <source>
        <dbReference type="ARBA" id="ARBA00022692"/>
    </source>
</evidence>
<keyword evidence="2 8" id="KW-0812">Transmembrane</keyword>
<evidence type="ECO:0000313" key="9">
    <source>
        <dbReference type="EMBL" id="CAK9436902.1"/>
    </source>
</evidence>
<name>A0ABP0ZLP2_9ASCO</name>
<keyword evidence="7 8" id="KW-0472">Membrane</keyword>
<feature type="transmembrane region" description="Helical" evidence="8">
    <location>
        <begin position="224"/>
        <end position="248"/>
    </location>
</feature>
<proteinExistence type="predicted"/>
<evidence type="ECO:0000256" key="3">
    <source>
        <dbReference type="ARBA" id="ARBA00022801"/>
    </source>
</evidence>
<dbReference type="GeneID" id="92206620"/>
<feature type="transmembrane region" description="Helical" evidence="8">
    <location>
        <begin position="156"/>
        <end position="180"/>
    </location>
</feature>
<dbReference type="InterPro" id="IPR019388">
    <property type="entry name" value="FIT"/>
</dbReference>